<dbReference type="Proteomes" id="UP000237105">
    <property type="component" value="Unassembled WGS sequence"/>
</dbReference>
<gene>
    <name evidence="1" type="ORF">PanWU01x14_286620</name>
</gene>
<organism evidence="1 2">
    <name type="scientific">Parasponia andersonii</name>
    <name type="common">Sponia andersonii</name>
    <dbReference type="NCBI Taxonomy" id="3476"/>
    <lineage>
        <taxon>Eukaryota</taxon>
        <taxon>Viridiplantae</taxon>
        <taxon>Streptophyta</taxon>
        <taxon>Embryophyta</taxon>
        <taxon>Tracheophyta</taxon>
        <taxon>Spermatophyta</taxon>
        <taxon>Magnoliopsida</taxon>
        <taxon>eudicotyledons</taxon>
        <taxon>Gunneridae</taxon>
        <taxon>Pentapetalae</taxon>
        <taxon>rosids</taxon>
        <taxon>fabids</taxon>
        <taxon>Rosales</taxon>
        <taxon>Cannabaceae</taxon>
        <taxon>Parasponia</taxon>
    </lineage>
</organism>
<keyword evidence="2" id="KW-1185">Reference proteome</keyword>
<accession>A0A2P5AZA1</accession>
<dbReference type="AlphaFoldDB" id="A0A2P5AZA1"/>
<reference evidence="2" key="1">
    <citation type="submission" date="2016-06" db="EMBL/GenBank/DDBJ databases">
        <title>Parallel loss of symbiosis genes in relatives of nitrogen-fixing non-legume Parasponia.</title>
        <authorList>
            <person name="Van Velzen R."/>
            <person name="Holmer R."/>
            <person name="Bu F."/>
            <person name="Rutten L."/>
            <person name="Van Zeijl A."/>
            <person name="Liu W."/>
            <person name="Santuari L."/>
            <person name="Cao Q."/>
            <person name="Sharma T."/>
            <person name="Shen D."/>
            <person name="Roswanjaya Y."/>
            <person name="Wardhani T."/>
            <person name="Kalhor M.S."/>
            <person name="Jansen J."/>
            <person name="Van den Hoogen J."/>
            <person name="Gungor B."/>
            <person name="Hartog M."/>
            <person name="Hontelez J."/>
            <person name="Verver J."/>
            <person name="Yang W.-C."/>
            <person name="Schijlen E."/>
            <person name="Repin R."/>
            <person name="Schilthuizen M."/>
            <person name="Schranz E."/>
            <person name="Heidstra R."/>
            <person name="Miyata K."/>
            <person name="Fedorova E."/>
            <person name="Kohlen W."/>
            <person name="Bisseling T."/>
            <person name="Smit S."/>
            <person name="Geurts R."/>
        </authorList>
    </citation>
    <scope>NUCLEOTIDE SEQUENCE [LARGE SCALE GENOMIC DNA]</scope>
    <source>
        <strain evidence="2">cv. WU1-14</strain>
    </source>
</reference>
<evidence type="ECO:0000313" key="1">
    <source>
        <dbReference type="EMBL" id="PON41816.1"/>
    </source>
</evidence>
<protein>
    <submittedName>
        <fullName evidence="1">Uncharacterized protein</fullName>
    </submittedName>
</protein>
<proteinExistence type="predicted"/>
<evidence type="ECO:0000313" key="2">
    <source>
        <dbReference type="Proteomes" id="UP000237105"/>
    </source>
</evidence>
<feature type="non-terminal residue" evidence="1">
    <location>
        <position position="1"/>
    </location>
</feature>
<name>A0A2P5AZA1_PARAD</name>
<comment type="caution">
    <text evidence="1">The sequence shown here is derived from an EMBL/GenBank/DDBJ whole genome shotgun (WGS) entry which is preliminary data.</text>
</comment>
<dbReference type="EMBL" id="JXTB01000406">
    <property type="protein sequence ID" value="PON41816.1"/>
    <property type="molecule type" value="Genomic_DNA"/>
</dbReference>
<sequence length="73" mass="8300">ANHRGDKLAGELRSAYDSLAARSLMCNLLAWEYHASHQFPTYYRRPCEVHRRPTRVEGCVVLVFHPSSSNPSS</sequence>